<dbReference type="GO" id="GO:0050821">
    <property type="term" value="P:protein stabilization"/>
    <property type="evidence" value="ECO:0007669"/>
    <property type="project" value="TreeGrafter"/>
</dbReference>
<evidence type="ECO:0000256" key="2">
    <source>
        <dbReference type="ARBA" id="ARBA00022729"/>
    </source>
</evidence>
<keyword evidence="2" id="KW-0732">Signal</keyword>
<reference evidence="3 4" key="1">
    <citation type="submission" date="2018-07" db="EMBL/GenBank/DDBJ databases">
        <title>Genome sequencing of Runella.</title>
        <authorList>
            <person name="Baek M.-G."/>
            <person name="Yi H."/>
        </authorList>
    </citation>
    <scope>NUCLEOTIDE SEQUENCE [LARGE SCALE GENOMIC DNA]</scope>
    <source>
        <strain evidence="3 4">HYN0085</strain>
    </source>
</reference>
<dbReference type="Proteomes" id="UP000251993">
    <property type="component" value="Chromosome"/>
</dbReference>
<dbReference type="GO" id="GO:0051082">
    <property type="term" value="F:unfolded protein binding"/>
    <property type="evidence" value="ECO:0007669"/>
    <property type="project" value="InterPro"/>
</dbReference>
<evidence type="ECO:0000313" key="3">
    <source>
        <dbReference type="EMBL" id="AXE18886.1"/>
    </source>
</evidence>
<proteinExistence type="inferred from homology"/>
<dbReference type="InterPro" id="IPR005632">
    <property type="entry name" value="Chaperone_Skp"/>
</dbReference>
<name>A0A344TJR5_9BACT</name>
<gene>
    <name evidence="3" type="ORF">DR864_14565</name>
</gene>
<sequence>MKNGLLIWNAVLTVAVAFLGYQHFSHHSSDSAGGSISEASKGKKIVYVQADSLLKNYEYYKDFQKEFESKGFQLENDLANKGRSFQNKVAFFQQRAQQGALSQDQAQAAQSQLAKEEQDITKYRDEQLRKLDEERIKKTEEFYGNIFEYIKNYNKENGYEFVLGYSKGGGILFADANLDVTKKMVEGLNKEYKEKEAAKAKK</sequence>
<dbReference type="PANTHER" id="PTHR35089">
    <property type="entry name" value="CHAPERONE PROTEIN SKP"/>
    <property type="match status" value="1"/>
</dbReference>
<keyword evidence="4" id="KW-1185">Reference proteome</keyword>
<comment type="similarity">
    <text evidence="1">Belongs to the Skp family.</text>
</comment>
<dbReference type="EMBL" id="CP030850">
    <property type="protein sequence ID" value="AXE18886.1"/>
    <property type="molecule type" value="Genomic_DNA"/>
</dbReference>
<dbReference type="SMART" id="SM00935">
    <property type="entry name" value="OmpH"/>
    <property type="match status" value="1"/>
</dbReference>
<organism evidence="3 4">
    <name type="scientific">Runella rosea</name>
    <dbReference type="NCBI Taxonomy" id="2259595"/>
    <lineage>
        <taxon>Bacteria</taxon>
        <taxon>Pseudomonadati</taxon>
        <taxon>Bacteroidota</taxon>
        <taxon>Cytophagia</taxon>
        <taxon>Cytophagales</taxon>
        <taxon>Spirosomataceae</taxon>
        <taxon>Runella</taxon>
    </lineage>
</organism>
<evidence type="ECO:0000313" key="4">
    <source>
        <dbReference type="Proteomes" id="UP000251993"/>
    </source>
</evidence>
<protein>
    <submittedName>
        <fullName evidence="3">OmpH family outer membrane protein</fullName>
    </submittedName>
</protein>
<dbReference type="OrthoDB" id="1493259at2"/>
<dbReference type="Pfam" id="PF03938">
    <property type="entry name" value="OmpH"/>
    <property type="match status" value="1"/>
</dbReference>
<dbReference type="PANTHER" id="PTHR35089:SF1">
    <property type="entry name" value="CHAPERONE PROTEIN SKP"/>
    <property type="match status" value="1"/>
</dbReference>
<dbReference type="InterPro" id="IPR024930">
    <property type="entry name" value="Skp_dom_sf"/>
</dbReference>
<accession>A0A344TJR5</accession>
<dbReference type="SUPFAM" id="SSF111384">
    <property type="entry name" value="OmpH-like"/>
    <property type="match status" value="1"/>
</dbReference>
<evidence type="ECO:0000256" key="1">
    <source>
        <dbReference type="ARBA" id="ARBA00009091"/>
    </source>
</evidence>
<dbReference type="AlphaFoldDB" id="A0A344TJR5"/>
<dbReference type="Gene3D" id="3.30.910.20">
    <property type="entry name" value="Skp domain"/>
    <property type="match status" value="1"/>
</dbReference>
<dbReference type="KEGG" id="run:DR864_14565"/>
<dbReference type="RefSeq" id="WP_114067667.1">
    <property type="nucleotide sequence ID" value="NZ_CP030850.1"/>
</dbReference>
<dbReference type="GO" id="GO:0005829">
    <property type="term" value="C:cytosol"/>
    <property type="evidence" value="ECO:0007669"/>
    <property type="project" value="TreeGrafter"/>
</dbReference>